<sequence>MGGGDVGAKRQGTRVQEAAAPTRAGVSSLYTRSARVYCNSTSEGNEVNERASESEESAADGRERDGRNRDETKEWKDNDPPEGAGGDKPNICVRLFVLLFGGFDANLTP</sequence>
<dbReference type="Proteomes" id="UP000078540">
    <property type="component" value="Unassembled WGS sequence"/>
</dbReference>
<accession>A0A195BM30</accession>
<feature type="region of interest" description="Disordered" evidence="1">
    <location>
        <begin position="40"/>
        <end position="89"/>
    </location>
</feature>
<organism evidence="2 3">
    <name type="scientific">Atta colombica</name>
    <dbReference type="NCBI Taxonomy" id="520822"/>
    <lineage>
        <taxon>Eukaryota</taxon>
        <taxon>Metazoa</taxon>
        <taxon>Ecdysozoa</taxon>
        <taxon>Arthropoda</taxon>
        <taxon>Hexapoda</taxon>
        <taxon>Insecta</taxon>
        <taxon>Pterygota</taxon>
        <taxon>Neoptera</taxon>
        <taxon>Endopterygota</taxon>
        <taxon>Hymenoptera</taxon>
        <taxon>Apocrita</taxon>
        <taxon>Aculeata</taxon>
        <taxon>Formicoidea</taxon>
        <taxon>Formicidae</taxon>
        <taxon>Myrmicinae</taxon>
        <taxon>Atta</taxon>
    </lineage>
</organism>
<protein>
    <submittedName>
        <fullName evidence="2">Uncharacterized protein</fullName>
    </submittedName>
</protein>
<dbReference type="AlphaFoldDB" id="A0A195BM30"/>
<name>A0A195BM30_9HYME</name>
<evidence type="ECO:0000313" key="2">
    <source>
        <dbReference type="EMBL" id="KYM86834.1"/>
    </source>
</evidence>
<proteinExistence type="predicted"/>
<keyword evidence="3" id="KW-1185">Reference proteome</keyword>
<gene>
    <name evidence="2" type="ORF">ALC53_03757</name>
</gene>
<feature type="compositionally biased region" description="Basic and acidic residues" evidence="1">
    <location>
        <begin position="47"/>
        <end position="79"/>
    </location>
</feature>
<feature type="region of interest" description="Disordered" evidence="1">
    <location>
        <begin position="1"/>
        <end position="26"/>
    </location>
</feature>
<evidence type="ECO:0000256" key="1">
    <source>
        <dbReference type="SAM" id="MobiDB-lite"/>
    </source>
</evidence>
<evidence type="ECO:0000313" key="3">
    <source>
        <dbReference type="Proteomes" id="UP000078540"/>
    </source>
</evidence>
<dbReference type="EMBL" id="KQ976438">
    <property type="protein sequence ID" value="KYM86834.1"/>
    <property type="molecule type" value="Genomic_DNA"/>
</dbReference>
<reference evidence="2 3" key="1">
    <citation type="submission" date="2015-09" db="EMBL/GenBank/DDBJ databases">
        <title>Atta colombica WGS genome.</title>
        <authorList>
            <person name="Nygaard S."/>
            <person name="Hu H."/>
            <person name="Boomsma J."/>
            <person name="Zhang G."/>
        </authorList>
    </citation>
    <scope>NUCLEOTIDE SEQUENCE [LARGE SCALE GENOMIC DNA]</scope>
    <source>
        <strain evidence="2">Treedump-2</strain>
        <tissue evidence="2">Whole body</tissue>
    </source>
</reference>